<evidence type="ECO:0000313" key="3">
    <source>
        <dbReference type="Proteomes" id="UP001596328"/>
    </source>
</evidence>
<name>A0ABD5RVL5_9EURY</name>
<keyword evidence="1" id="KW-0812">Transmembrane</keyword>
<dbReference type="AlphaFoldDB" id="A0ABD5RVL5"/>
<organism evidence="2 3">
    <name type="scientific">Halobium palmae</name>
    <dbReference type="NCBI Taxonomy" id="1776492"/>
    <lineage>
        <taxon>Archaea</taxon>
        <taxon>Methanobacteriati</taxon>
        <taxon>Methanobacteriota</taxon>
        <taxon>Stenosarchaea group</taxon>
        <taxon>Halobacteria</taxon>
        <taxon>Halobacteriales</taxon>
        <taxon>Haloferacaceae</taxon>
        <taxon>Halobium</taxon>
    </lineage>
</organism>
<reference evidence="2 3" key="1">
    <citation type="journal article" date="2019" name="Int. J. Syst. Evol. Microbiol.">
        <title>The Global Catalogue of Microorganisms (GCM) 10K type strain sequencing project: providing services to taxonomists for standard genome sequencing and annotation.</title>
        <authorList>
            <consortium name="The Broad Institute Genomics Platform"/>
            <consortium name="The Broad Institute Genome Sequencing Center for Infectious Disease"/>
            <person name="Wu L."/>
            <person name="Ma J."/>
        </authorList>
    </citation>
    <scope>NUCLEOTIDE SEQUENCE [LARGE SCALE GENOMIC DNA]</scope>
    <source>
        <strain evidence="2 3">NBRC 111368</strain>
    </source>
</reference>
<evidence type="ECO:0000256" key="1">
    <source>
        <dbReference type="SAM" id="Phobius"/>
    </source>
</evidence>
<evidence type="ECO:0000313" key="2">
    <source>
        <dbReference type="EMBL" id="MFC6723411.1"/>
    </source>
</evidence>
<feature type="transmembrane region" description="Helical" evidence="1">
    <location>
        <begin position="21"/>
        <end position="42"/>
    </location>
</feature>
<protein>
    <submittedName>
        <fullName evidence="2">Uncharacterized protein</fullName>
    </submittedName>
</protein>
<comment type="caution">
    <text evidence="2">The sequence shown here is derived from an EMBL/GenBank/DDBJ whole genome shotgun (WGS) entry which is preliminary data.</text>
</comment>
<dbReference type="Proteomes" id="UP001596328">
    <property type="component" value="Unassembled WGS sequence"/>
</dbReference>
<proteinExistence type="predicted"/>
<dbReference type="EMBL" id="JBHSWU010000016">
    <property type="protein sequence ID" value="MFC6723411.1"/>
    <property type="molecule type" value="Genomic_DNA"/>
</dbReference>
<gene>
    <name evidence="2" type="ORF">ACFQE1_03175</name>
</gene>
<sequence length="181" mass="20869">MVGSVVKAIGVENGRLSNDDLVLGILLLALGSYGLSLLHFSVRHPFHVTGKWMPRNLPEGVDEHRYTENLIRDVLTLPREFTKLDQVATIYFKFDQAVADFEVQFKPDAPVEIIPIQRSNQFTYDSATNTLRPAVKTDWMHEFFFPISLRTKDGWETDGRLSWRIDVTDRGRRIFQIQCDD</sequence>
<accession>A0ABD5RVL5</accession>
<keyword evidence="3" id="KW-1185">Reference proteome</keyword>
<keyword evidence="1" id="KW-1133">Transmembrane helix</keyword>
<keyword evidence="1" id="KW-0472">Membrane</keyword>